<keyword evidence="3" id="KW-0472">Membrane</keyword>
<keyword evidence="3" id="KW-1133">Transmembrane helix</keyword>
<feature type="transmembrane region" description="Helical" evidence="3">
    <location>
        <begin position="21"/>
        <end position="47"/>
    </location>
</feature>
<evidence type="ECO:0000313" key="5">
    <source>
        <dbReference type="Proteomes" id="UP000624325"/>
    </source>
</evidence>
<feature type="region of interest" description="Disordered" evidence="2">
    <location>
        <begin position="52"/>
        <end position="72"/>
    </location>
</feature>
<keyword evidence="3" id="KW-0812">Transmembrane</keyword>
<organism evidence="4 5">
    <name type="scientific">Asanoa iriomotensis</name>
    <dbReference type="NCBI Taxonomy" id="234613"/>
    <lineage>
        <taxon>Bacteria</taxon>
        <taxon>Bacillati</taxon>
        <taxon>Actinomycetota</taxon>
        <taxon>Actinomycetes</taxon>
        <taxon>Micromonosporales</taxon>
        <taxon>Micromonosporaceae</taxon>
        <taxon>Asanoa</taxon>
    </lineage>
</organism>
<protein>
    <recommendedName>
        <fullName evidence="6">Sortase family protein</fullName>
    </recommendedName>
</protein>
<reference evidence="4 5" key="1">
    <citation type="submission" date="2021-01" db="EMBL/GenBank/DDBJ databases">
        <title>Whole genome shotgun sequence of Asanoa iriomotensis NBRC 100142.</title>
        <authorList>
            <person name="Komaki H."/>
            <person name="Tamura T."/>
        </authorList>
    </citation>
    <scope>NUCLEOTIDE SEQUENCE [LARGE SCALE GENOMIC DNA]</scope>
    <source>
        <strain evidence="4 5">NBRC 100142</strain>
    </source>
</reference>
<gene>
    <name evidence="4" type="ORF">Air01nite_79420</name>
</gene>
<name>A0ABQ4CGE6_9ACTN</name>
<dbReference type="InterPro" id="IPR023365">
    <property type="entry name" value="Sortase_dom-sf"/>
</dbReference>
<dbReference type="Proteomes" id="UP000624325">
    <property type="component" value="Unassembled WGS sequence"/>
</dbReference>
<dbReference type="Gene3D" id="2.40.260.10">
    <property type="entry name" value="Sortase"/>
    <property type="match status" value="1"/>
</dbReference>
<evidence type="ECO:0000256" key="1">
    <source>
        <dbReference type="ARBA" id="ARBA00022801"/>
    </source>
</evidence>
<dbReference type="Pfam" id="PF04203">
    <property type="entry name" value="Sortase"/>
    <property type="match status" value="1"/>
</dbReference>
<evidence type="ECO:0000313" key="4">
    <source>
        <dbReference type="EMBL" id="GIF61847.1"/>
    </source>
</evidence>
<sequence length="222" mass="23044">MAGRSTWWWRSAAGGLADRRGALLAAGATAVAALVTTAVAVTATWALTATTKDAPQAPPGGEHSAVSATSAAQPARLRIPTIEVDSVLVDVVREPDGTLEVPSDYEVAGWYAGGPSPGEVGGPPAVIAGHVDSSTGPAVFYRLHELKKGSTIAVTGIDGVVHTFAVYRMADYSKTAFPAAEVYAPTDRAELRLITCSGDFDRNQRSYTDNLVVYATLDGGAR</sequence>
<dbReference type="InterPro" id="IPR005754">
    <property type="entry name" value="Sortase"/>
</dbReference>
<keyword evidence="1" id="KW-0378">Hydrolase</keyword>
<dbReference type="SUPFAM" id="SSF63817">
    <property type="entry name" value="Sortase"/>
    <property type="match status" value="1"/>
</dbReference>
<proteinExistence type="predicted"/>
<evidence type="ECO:0000256" key="2">
    <source>
        <dbReference type="SAM" id="MobiDB-lite"/>
    </source>
</evidence>
<evidence type="ECO:0008006" key="6">
    <source>
        <dbReference type="Google" id="ProtNLM"/>
    </source>
</evidence>
<dbReference type="CDD" id="cd05829">
    <property type="entry name" value="Sortase_F"/>
    <property type="match status" value="1"/>
</dbReference>
<dbReference type="NCBIfam" id="NF033748">
    <property type="entry name" value="class_F_sortase"/>
    <property type="match status" value="1"/>
</dbReference>
<keyword evidence="5" id="KW-1185">Reference proteome</keyword>
<dbReference type="EMBL" id="BONC01000141">
    <property type="protein sequence ID" value="GIF61847.1"/>
    <property type="molecule type" value="Genomic_DNA"/>
</dbReference>
<accession>A0ABQ4CGE6</accession>
<evidence type="ECO:0000256" key="3">
    <source>
        <dbReference type="SAM" id="Phobius"/>
    </source>
</evidence>
<dbReference type="InterPro" id="IPR042001">
    <property type="entry name" value="Sortase_F"/>
</dbReference>
<comment type="caution">
    <text evidence="4">The sequence shown here is derived from an EMBL/GenBank/DDBJ whole genome shotgun (WGS) entry which is preliminary data.</text>
</comment>
<dbReference type="RefSeq" id="WP_203708680.1">
    <property type="nucleotide sequence ID" value="NZ_BAAALU010000024.1"/>
</dbReference>